<dbReference type="Pfam" id="PF12894">
    <property type="entry name" value="ANAPC4_WD40"/>
    <property type="match status" value="1"/>
</dbReference>
<comment type="caution">
    <text evidence="7">The sequence shown here is derived from an EMBL/GenBank/DDBJ whole genome shotgun (WGS) entry which is preliminary data.</text>
</comment>
<organism evidence="7 8">
    <name type="scientific">Caenorhabditis bovis</name>
    <dbReference type="NCBI Taxonomy" id="2654633"/>
    <lineage>
        <taxon>Eukaryota</taxon>
        <taxon>Metazoa</taxon>
        <taxon>Ecdysozoa</taxon>
        <taxon>Nematoda</taxon>
        <taxon>Chromadorea</taxon>
        <taxon>Rhabditida</taxon>
        <taxon>Rhabditina</taxon>
        <taxon>Rhabditomorpha</taxon>
        <taxon>Rhabditoidea</taxon>
        <taxon>Rhabditidae</taxon>
        <taxon>Peloderinae</taxon>
        <taxon>Caenorhabditis</taxon>
    </lineage>
</organism>
<dbReference type="PANTHER" id="PTHR13260">
    <property type="entry name" value="ANAPHASE PROMOTING COMPLEX SUBUNIT 4 APC4"/>
    <property type="match status" value="1"/>
</dbReference>
<evidence type="ECO:0000256" key="2">
    <source>
        <dbReference type="ARBA" id="ARBA00022776"/>
    </source>
</evidence>
<dbReference type="Gene3D" id="2.130.10.10">
    <property type="entry name" value="YVTN repeat-like/Quinoprotein amine dehydrogenase"/>
    <property type="match status" value="1"/>
</dbReference>
<evidence type="ECO:0000256" key="4">
    <source>
        <dbReference type="ARBA" id="ARBA00023306"/>
    </source>
</evidence>
<evidence type="ECO:0000256" key="5">
    <source>
        <dbReference type="PROSITE-ProRule" id="PRU00221"/>
    </source>
</evidence>
<evidence type="ECO:0000313" key="8">
    <source>
        <dbReference type="Proteomes" id="UP000494206"/>
    </source>
</evidence>
<name>A0A8S1EMB3_9PELO</name>
<evidence type="ECO:0000259" key="6">
    <source>
        <dbReference type="Pfam" id="PF12894"/>
    </source>
</evidence>
<dbReference type="SUPFAM" id="SSF50978">
    <property type="entry name" value="WD40 repeat-like"/>
    <property type="match status" value="1"/>
</dbReference>
<dbReference type="GO" id="GO:0034399">
    <property type="term" value="C:nuclear periphery"/>
    <property type="evidence" value="ECO:0007669"/>
    <property type="project" value="TreeGrafter"/>
</dbReference>
<reference evidence="7 8" key="1">
    <citation type="submission" date="2020-04" db="EMBL/GenBank/DDBJ databases">
        <authorList>
            <person name="Laetsch R D."/>
            <person name="Stevens L."/>
            <person name="Kumar S."/>
            <person name="Blaxter L. M."/>
        </authorList>
    </citation>
    <scope>NUCLEOTIDE SEQUENCE [LARGE SCALE GENOMIC DNA]</scope>
</reference>
<dbReference type="InterPro" id="IPR015943">
    <property type="entry name" value="WD40/YVTN_repeat-like_dom_sf"/>
</dbReference>
<evidence type="ECO:0000256" key="3">
    <source>
        <dbReference type="ARBA" id="ARBA00022786"/>
    </source>
</evidence>
<dbReference type="InterPro" id="IPR024789">
    <property type="entry name" value="APC4"/>
</dbReference>
<dbReference type="OrthoDB" id="47802at2759"/>
<dbReference type="InterPro" id="IPR001680">
    <property type="entry name" value="WD40_rpt"/>
</dbReference>
<dbReference type="PROSITE" id="PS50082">
    <property type="entry name" value="WD_REPEATS_2"/>
    <property type="match status" value="1"/>
</dbReference>
<dbReference type="GO" id="GO:0031145">
    <property type="term" value="P:anaphase-promoting complex-dependent catabolic process"/>
    <property type="evidence" value="ECO:0007669"/>
    <property type="project" value="InterPro"/>
</dbReference>
<keyword evidence="1" id="KW-0132">Cell division</keyword>
<keyword evidence="3" id="KW-0833">Ubl conjugation pathway</keyword>
<dbReference type="GO" id="GO:0051301">
    <property type="term" value="P:cell division"/>
    <property type="evidence" value="ECO:0007669"/>
    <property type="project" value="UniProtKB-KW"/>
</dbReference>
<proteinExistence type="predicted"/>
<evidence type="ECO:0000313" key="7">
    <source>
        <dbReference type="EMBL" id="CAB3402388.1"/>
    </source>
</evidence>
<dbReference type="EMBL" id="CADEPM010000003">
    <property type="protein sequence ID" value="CAB3402388.1"/>
    <property type="molecule type" value="Genomic_DNA"/>
</dbReference>
<dbReference type="InterPro" id="IPR036322">
    <property type="entry name" value="WD40_repeat_dom_sf"/>
</dbReference>
<accession>A0A8S1EMB3</accession>
<evidence type="ECO:0000256" key="1">
    <source>
        <dbReference type="ARBA" id="ARBA00022618"/>
    </source>
</evidence>
<keyword evidence="5" id="KW-0853">WD repeat</keyword>
<dbReference type="GO" id="GO:0070979">
    <property type="term" value="P:protein K11-linked ubiquitination"/>
    <property type="evidence" value="ECO:0007669"/>
    <property type="project" value="TreeGrafter"/>
</dbReference>
<keyword evidence="4" id="KW-0131">Cell cycle</keyword>
<dbReference type="GO" id="GO:0005680">
    <property type="term" value="C:anaphase-promoting complex"/>
    <property type="evidence" value="ECO:0007669"/>
    <property type="project" value="InterPro"/>
</dbReference>
<gene>
    <name evidence="7" type="ORF">CBOVIS_LOCUS5011</name>
</gene>
<dbReference type="AlphaFoldDB" id="A0A8S1EMB3"/>
<feature type="repeat" description="WD" evidence="5">
    <location>
        <begin position="73"/>
        <end position="114"/>
    </location>
</feature>
<keyword evidence="2" id="KW-0498">Mitosis</keyword>
<dbReference type="Proteomes" id="UP000494206">
    <property type="component" value="Unassembled WGS sequence"/>
</dbReference>
<protein>
    <recommendedName>
        <fullName evidence="6">Anaphase-promoting complex subunit 4-like WD40 domain-containing protein</fullName>
    </recommendedName>
</protein>
<dbReference type="PANTHER" id="PTHR13260:SF0">
    <property type="entry name" value="ANAPHASE-PROMOTING COMPLEX SUBUNIT 4"/>
    <property type="match status" value="1"/>
</dbReference>
<dbReference type="InterPro" id="IPR024977">
    <property type="entry name" value="Apc4-like_WD40_dom"/>
</dbReference>
<sequence>MTEPLEDINLREGKFQYSKKSYRAPFKVHTIALNPCNDLIALGSKNGDISLKRSSWKQIWKLNCNNCSTLYYSTSKPSSLESLEFSPDGSLLAVGMNDGHVHIYEAETGNYKHTSRPKYLANYFASSMASTYSIRCSTGC</sequence>
<keyword evidence="8" id="KW-1185">Reference proteome</keyword>
<feature type="domain" description="Anaphase-promoting complex subunit 4-like WD40" evidence="6">
    <location>
        <begin position="32"/>
        <end position="117"/>
    </location>
</feature>